<proteinExistence type="predicted"/>
<reference evidence="1 2" key="1">
    <citation type="submission" date="2023-08" db="EMBL/GenBank/DDBJ databases">
        <title>Mesonia sp. MT50, isolated from deep-sea sediment of the Mariana Trench.</title>
        <authorList>
            <person name="Fu H."/>
        </authorList>
    </citation>
    <scope>NUCLEOTIDE SEQUENCE [LARGE SCALE GENOMIC DNA]</scope>
    <source>
        <strain evidence="1 2">MT50</strain>
    </source>
</reference>
<dbReference type="Proteomes" id="UP001230915">
    <property type="component" value="Unassembled WGS sequence"/>
</dbReference>
<dbReference type="PROSITE" id="PS51257">
    <property type="entry name" value="PROKAR_LIPOPROTEIN"/>
    <property type="match status" value="1"/>
</dbReference>
<evidence type="ECO:0000313" key="2">
    <source>
        <dbReference type="Proteomes" id="UP001230915"/>
    </source>
</evidence>
<name>A0ABU1A2S3_9FLAO</name>
<dbReference type="RefSeq" id="WP_308864918.1">
    <property type="nucleotide sequence ID" value="NZ_JAVHUL010000028.1"/>
</dbReference>
<comment type="caution">
    <text evidence="1">The sequence shown here is derived from an EMBL/GenBank/DDBJ whole genome shotgun (WGS) entry which is preliminary data.</text>
</comment>
<accession>A0ABU1A2S3</accession>
<evidence type="ECO:0000313" key="1">
    <source>
        <dbReference type="EMBL" id="MDQ7918008.1"/>
    </source>
</evidence>
<organism evidence="1 2">
    <name type="scientific">Mesonia profundi</name>
    <dbReference type="NCBI Taxonomy" id="3070998"/>
    <lineage>
        <taxon>Bacteria</taxon>
        <taxon>Pseudomonadati</taxon>
        <taxon>Bacteroidota</taxon>
        <taxon>Flavobacteriia</taxon>
        <taxon>Flavobacteriales</taxon>
        <taxon>Flavobacteriaceae</taxon>
        <taxon>Mesonia</taxon>
    </lineage>
</organism>
<gene>
    <name evidence="1" type="ORF">RBU60_10505</name>
</gene>
<protein>
    <recommendedName>
        <fullName evidence="3">Cytochrome c domain-containing protein</fullName>
    </recommendedName>
</protein>
<keyword evidence="2" id="KW-1185">Reference proteome</keyword>
<evidence type="ECO:0008006" key="3">
    <source>
        <dbReference type="Google" id="ProtNLM"/>
    </source>
</evidence>
<sequence length="171" mass="19591">MIWRGLFAPLVLIGLLTACTKSNNGEQALQNQIDSLKTKLENAYKPGFGDFMGKVQTRHSKLWFAGVNENWELAEFEMHELEEVIEDIRTVYPNREETQSLPIIEPSLETVNNAIKQRDAEVFKKGYLTLTNACNSCHQATKVEFIKIKTPTIPPYSNQDFMKLVNNDRIE</sequence>
<dbReference type="EMBL" id="JAVHUL010000028">
    <property type="protein sequence ID" value="MDQ7918008.1"/>
    <property type="molecule type" value="Genomic_DNA"/>
</dbReference>